<dbReference type="PANTHER" id="PTHR22550">
    <property type="entry name" value="SPORE GERMINATION PROTEIN"/>
    <property type="match status" value="1"/>
</dbReference>
<dbReference type="InterPro" id="IPR002035">
    <property type="entry name" value="VWF_A"/>
</dbReference>
<dbReference type="Proteomes" id="UP000295247">
    <property type="component" value="Unassembled WGS sequence"/>
</dbReference>
<keyword evidence="1" id="KW-0812">Transmembrane</keyword>
<evidence type="ECO:0000256" key="1">
    <source>
        <dbReference type="SAM" id="Phobius"/>
    </source>
</evidence>
<name>A0A4R4ABN3_MARGR</name>
<evidence type="ECO:0000259" key="2">
    <source>
        <dbReference type="PROSITE" id="PS50234"/>
    </source>
</evidence>
<dbReference type="EMBL" id="SMDC01000004">
    <property type="protein sequence ID" value="TCW36441.1"/>
    <property type="molecule type" value="Genomic_DNA"/>
</dbReference>
<dbReference type="AlphaFoldDB" id="A0A4R4ABN3"/>
<keyword evidence="1" id="KW-1133">Transmembrane helix</keyword>
<proteinExistence type="predicted"/>
<feature type="domain" description="VWFA" evidence="2">
    <location>
        <begin position="88"/>
        <end position="282"/>
    </location>
</feature>
<evidence type="ECO:0000313" key="4">
    <source>
        <dbReference type="Proteomes" id="UP000295247"/>
    </source>
</evidence>
<dbReference type="PANTHER" id="PTHR22550:SF18">
    <property type="entry name" value="VWFA DOMAIN-CONTAINING PROTEIN"/>
    <property type="match status" value="1"/>
</dbReference>
<gene>
    <name evidence="3" type="ORF">EDC29_104233</name>
</gene>
<reference evidence="3 4" key="1">
    <citation type="submission" date="2019-03" db="EMBL/GenBank/DDBJ databases">
        <title>Genomic Encyclopedia of Type Strains, Phase IV (KMG-IV): sequencing the most valuable type-strain genomes for metagenomic binning, comparative biology and taxonomic classification.</title>
        <authorList>
            <person name="Goeker M."/>
        </authorList>
    </citation>
    <scope>NUCLEOTIDE SEQUENCE [LARGE SCALE GENOMIC DNA]</scope>
    <source>
        <strain evidence="3 4">DSM 203</strain>
    </source>
</reference>
<feature type="transmembrane region" description="Helical" evidence="1">
    <location>
        <begin position="301"/>
        <end position="323"/>
    </location>
</feature>
<accession>A0A4R4ABN3</accession>
<organism evidence="3 4">
    <name type="scientific">Marichromatium gracile</name>
    <name type="common">Chromatium gracile</name>
    <dbReference type="NCBI Taxonomy" id="1048"/>
    <lineage>
        <taxon>Bacteria</taxon>
        <taxon>Pseudomonadati</taxon>
        <taxon>Pseudomonadota</taxon>
        <taxon>Gammaproteobacteria</taxon>
        <taxon>Chromatiales</taxon>
        <taxon>Chromatiaceae</taxon>
        <taxon>Marichromatium</taxon>
    </lineage>
</organism>
<dbReference type="InterPro" id="IPR050768">
    <property type="entry name" value="UPF0353/GerABKA_families"/>
</dbReference>
<dbReference type="SUPFAM" id="SSF53300">
    <property type="entry name" value="vWA-like"/>
    <property type="match status" value="1"/>
</dbReference>
<comment type="caution">
    <text evidence="3">The sequence shown here is derived from an EMBL/GenBank/DDBJ whole genome shotgun (WGS) entry which is preliminary data.</text>
</comment>
<dbReference type="Gene3D" id="3.40.50.410">
    <property type="entry name" value="von Willebrand factor, type A domain"/>
    <property type="match status" value="1"/>
</dbReference>
<dbReference type="PROSITE" id="PS50234">
    <property type="entry name" value="VWFA"/>
    <property type="match status" value="1"/>
</dbReference>
<evidence type="ECO:0000313" key="3">
    <source>
        <dbReference type="EMBL" id="TCW36441.1"/>
    </source>
</evidence>
<dbReference type="Pfam" id="PF00092">
    <property type="entry name" value="VWA"/>
    <property type="match status" value="1"/>
</dbReference>
<dbReference type="RefSeq" id="WP_132229457.1">
    <property type="nucleotide sequence ID" value="NZ_SMDC01000004.1"/>
</dbReference>
<protein>
    <submittedName>
        <fullName evidence="3">Ca-activated chloride channel family protein</fullName>
    </submittedName>
</protein>
<sequence length="329" mass="34818">MISLAWPWALLALPLPLLARRLPPARRAPGAALRLPPTLLPAGLAGPAGGGARPWRWLALFAWVLLVLASARPQWVGDPLGVPRSGRDLMLAVDISGSMEERDYLLAGRRVSRLAVVQQLAGDFAQRREGDRLGLILFGSRAYLQTPLTFDRATVATLLAESVVGLAGRETAIGDAIALAVKRLREASAGERVLILLTDGENTVGHIAPLEAAALAAEAGVRVHVIGIGGGADGRLGGLGLRLLRQGRGFDPETLEAIAARTGGRFFVAGASEALEAVYDEIDRIEPEAREARALRPRVELYPWPAGGALLLALLIAAARLGAWRTEDG</sequence>
<keyword evidence="1" id="KW-0472">Membrane</keyword>
<dbReference type="SMART" id="SM00327">
    <property type="entry name" value="VWA"/>
    <property type="match status" value="1"/>
</dbReference>
<dbReference type="InterPro" id="IPR036465">
    <property type="entry name" value="vWFA_dom_sf"/>
</dbReference>